<evidence type="ECO:0000313" key="1">
    <source>
        <dbReference type="EMBL" id="OBU76044.1"/>
    </source>
</evidence>
<organism evidence="1 2">
    <name type="scientific">Cylindrospermopsis raciborskii CS-505</name>
    <dbReference type="NCBI Taxonomy" id="533240"/>
    <lineage>
        <taxon>Bacteria</taxon>
        <taxon>Bacillati</taxon>
        <taxon>Cyanobacteriota</taxon>
        <taxon>Cyanophyceae</taxon>
        <taxon>Nostocales</taxon>
        <taxon>Aphanizomenonaceae</taxon>
        <taxon>Cylindrospermopsis</taxon>
    </lineage>
</organism>
<gene>
    <name evidence="1" type="ORF">A9P98_06700</name>
</gene>
<reference evidence="1 2" key="1">
    <citation type="submission" date="2016-05" db="EMBL/GenBank/DDBJ databases">
        <title>First complete genome of the cyanobacterium Cylindrospermopsis raciborskii CS505, containing a circular chromosome and a single extrachromosomal element.</title>
        <authorList>
            <person name="Fuentes J."/>
            <person name="Tamames J."/>
            <person name="Allen E."/>
            <person name="Plominski A."/>
            <person name="Vasquez M."/>
        </authorList>
    </citation>
    <scope>NUCLEOTIDE SEQUENCE [LARGE SCALE GENOMIC DNA]</scope>
    <source>
        <strain evidence="1 2">CS505</strain>
    </source>
</reference>
<dbReference type="Proteomes" id="UP000093903">
    <property type="component" value="Unassembled WGS sequence"/>
</dbReference>
<evidence type="ECO:0000313" key="2">
    <source>
        <dbReference type="Proteomes" id="UP000093903"/>
    </source>
</evidence>
<name>A0A853MEY9_9CYAN</name>
<protein>
    <submittedName>
        <fullName evidence="1">Restriction endonuclease</fullName>
    </submittedName>
</protein>
<dbReference type="RefSeq" id="WP_006276339.1">
    <property type="nucleotide sequence ID" value="NZ_ACYA01000020.1"/>
</dbReference>
<proteinExistence type="predicted"/>
<comment type="caution">
    <text evidence="1">The sequence shown here is derived from an EMBL/GenBank/DDBJ whole genome shotgun (WGS) entry which is preliminary data.</text>
</comment>
<dbReference type="EMBL" id="LYXA01000001">
    <property type="protein sequence ID" value="OBU76044.1"/>
    <property type="molecule type" value="Genomic_DNA"/>
</dbReference>
<dbReference type="AlphaFoldDB" id="A0A853MEY9"/>
<sequence length="218" mass="24612">MMKAQLTIQQLLLAAADFTKIESTHNEPTLYGVTDGKRVGTYWEHKFMDYLSENYSYQRGNSAAGIDIPDLEVDIKTTSIKQPQSSFPFKSATQKIFGLGYNLLVFVYAKYDNHQTRTGRLEIQHTIFLDKSRTADFQTTAGLLDIISHNGKKDDIIAFLMSRNLPVDDIVVSQLAERILESSPNQGYLTVSNALQWRLQYNRVIQEAGNISGIIRVG</sequence>
<dbReference type="REBASE" id="167649">
    <property type="entry name" value="Cra505ORF6695P"/>
</dbReference>
<dbReference type="GO" id="GO:0004519">
    <property type="term" value="F:endonuclease activity"/>
    <property type="evidence" value="ECO:0007669"/>
    <property type="project" value="UniProtKB-KW"/>
</dbReference>
<keyword evidence="1" id="KW-0378">Hydrolase</keyword>
<accession>A0A853MEY9</accession>
<keyword evidence="1" id="KW-0540">Nuclease</keyword>
<keyword evidence="1" id="KW-0255">Endonuclease</keyword>